<dbReference type="EMBL" id="VLLK01000001">
    <property type="protein sequence ID" value="TWJ09141.1"/>
    <property type="molecule type" value="Genomic_DNA"/>
</dbReference>
<gene>
    <name evidence="2" type="ORF">JN10_0765</name>
</gene>
<reference evidence="2 3" key="1">
    <citation type="submission" date="2019-07" db="EMBL/GenBank/DDBJ databases">
        <title>Genomic Encyclopedia of Archaeal and Bacterial Type Strains, Phase II (KMG-II): from individual species to whole genera.</title>
        <authorList>
            <person name="Goeker M."/>
        </authorList>
    </citation>
    <scope>NUCLEOTIDE SEQUENCE [LARGE SCALE GENOMIC DNA]</scope>
    <source>
        <strain evidence="2 3">ATCC BAA-2084</strain>
    </source>
</reference>
<dbReference type="STRING" id="476157.GCA_001663155_02588"/>
<organism evidence="2 3">
    <name type="scientific">Altererythrobacter ishigakiensis</name>
    <dbReference type="NCBI Taxonomy" id="476157"/>
    <lineage>
        <taxon>Bacteria</taxon>
        <taxon>Pseudomonadati</taxon>
        <taxon>Pseudomonadota</taxon>
        <taxon>Alphaproteobacteria</taxon>
        <taxon>Sphingomonadales</taxon>
        <taxon>Erythrobacteraceae</taxon>
        <taxon>Altererythrobacter</taxon>
    </lineage>
</organism>
<evidence type="ECO:0000313" key="2">
    <source>
        <dbReference type="EMBL" id="TWJ09141.1"/>
    </source>
</evidence>
<feature type="transmembrane region" description="Helical" evidence="1">
    <location>
        <begin position="12"/>
        <end position="30"/>
    </location>
</feature>
<keyword evidence="1" id="KW-0472">Membrane</keyword>
<keyword evidence="1" id="KW-1133">Transmembrane helix</keyword>
<dbReference type="AlphaFoldDB" id="A0A562UU44"/>
<feature type="transmembrane region" description="Helical" evidence="1">
    <location>
        <begin position="62"/>
        <end position="81"/>
    </location>
</feature>
<accession>A0A562UU44</accession>
<evidence type="ECO:0000313" key="3">
    <source>
        <dbReference type="Proteomes" id="UP000320547"/>
    </source>
</evidence>
<dbReference type="Proteomes" id="UP000320547">
    <property type="component" value="Unassembled WGS sequence"/>
</dbReference>
<evidence type="ECO:0000256" key="1">
    <source>
        <dbReference type="SAM" id="Phobius"/>
    </source>
</evidence>
<dbReference type="RefSeq" id="WP_144573564.1">
    <property type="nucleotide sequence ID" value="NZ_CP015963.1"/>
</dbReference>
<proteinExistence type="predicted"/>
<keyword evidence="1" id="KW-0812">Transmembrane</keyword>
<keyword evidence="3" id="KW-1185">Reference proteome</keyword>
<feature type="transmembrane region" description="Helical" evidence="1">
    <location>
        <begin position="93"/>
        <end position="116"/>
    </location>
</feature>
<comment type="caution">
    <text evidence="2">The sequence shown here is derived from an EMBL/GenBank/DDBJ whole genome shotgun (WGS) entry which is preliminary data.</text>
</comment>
<sequence>MLKNLSLVRRAIIAGYALACLALLFTTGSWDGPGSLVFYVPLFFWMVLPVAGLAIAQPLGSITSGGAILIGLGALYLYWRAFFGPDIDPQSGLVYIFLPVYQMLASIPVIIIALIATRMKAKRP</sequence>
<protein>
    <submittedName>
        <fullName evidence="2">Uncharacterized protein</fullName>
    </submittedName>
</protein>
<dbReference type="OrthoDB" id="7428886at2"/>
<feature type="transmembrane region" description="Helical" evidence="1">
    <location>
        <begin position="36"/>
        <end position="55"/>
    </location>
</feature>
<name>A0A562UU44_9SPHN</name>